<gene>
    <name evidence="2" type="ORF">ACFQY0_11930</name>
</gene>
<protein>
    <submittedName>
        <fullName evidence="2">Uncharacterized protein</fullName>
    </submittedName>
</protein>
<name>A0ABW2L9S1_9BACT</name>
<sequence>MKTLHPFLLLLLFVTTASGQNGAWGYKSHRMAISFDGNSAPDHQYKWPTGDPDDWGALPASCAIIAKLGLQARLVHCSYNNFIDAPAGPDSENQLKIGADGVIERWGFPKEVFFDVTRQREESIEQLANEMAKSSEDDRLYFIHAGLSEFLYLAVERVIEKGQIEKLSHVYLLSHSGFNENEKRRVNHRDWSDVQALSGERIRYKKIKDQNAKEHPDKLWHSGSDFSVWFWMRDHPNADVRWMYSRLEAHSGKVADISDCGMVFYLLLGDEDGSPEKFRAFIGDGILPDAKD</sequence>
<organism evidence="2 3">
    <name type="scientific">Haloferula chungangensis</name>
    <dbReference type="NCBI Taxonomy" id="1048331"/>
    <lineage>
        <taxon>Bacteria</taxon>
        <taxon>Pseudomonadati</taxon>
        <taxon>Verrucomicrobiota</taxon>
        <taxon>Verrucomicrobiia</taxon>
        <taxon>Verrucomicrobiales</taxon>
        <taxon>Verrucomicrobiaceae</taxon>
        <taxon>Haloferula</taxon>
    </lineage>
</organism>
<reference evidence="3" key="1">
    <citation type="journal article" date="2019" name="Int. J. Syst. Evol. Microbiol.">
        <title>The Global Catalogue of Microorganisms (GCM) 10K type strain sequencing project: providing services to taxonomists for standard genome sequencing and annotation.</title>
        <authorList>
            <consortium name="The Broad Institute Genomics Platform"/>
            <consortium name="The Broad Institute Genome Sequencing Center for Infectious Disease"/>
            <person name="Wu L."/>
            <person name="Ma J."/>
        </authorList>
    </citation>
    <scope>NUCLEOTIDE SEQUENCE [LARGE SCALE GENOMIC DNA]</scope>
    <source>
        <strain evidence="3">CGMCC 4.1467</strain>
    </source>
</reference>
<evidence type="ECO:0000313" key="3">
    <source>
        <dbReference type="Proteomes" id="UP001596472"/>
    </source>
</evidence>
<evidence type="ECO:0000256" key="1">
    <source>
        <dbReference type="SAM" id="SignalP"/>
    </source>
</evidence>
<keyword evidence="3" id="KW-1185">Reference proteome</keyword>
<dbReference type="EMBL" id="JBHTBS010000005">
    <property type="protein sequence ID" value="MFC7337890.1"/>
    <property type="molecule type" value="Genomic_DNA"/>
</dbReference>
<keyword evidence="1" id="KW-0732">Signal</keyword>
<dbReference type="RefSeq" id="WP_379712619.1">
    <property type="nucleotide sequence ID" value="NZ_JBHTBS010000005.1"/>
</dbReference>
<dbReference type="Proteomes" id="UP001596472">
    <property type="component" value="Unassembled WGS sequence"/>
</dbReference>
<accession>A0ABW2L9S1</accession>
<feature type="signal peptide" evidence="1">
    <location>
        <begin position="1"/>
        <end position="19"/>
    </location>
</feature>
<evidence type="ECO:0000313" key="2">
    <source>
        <dbReference type="EMBL" id="MFC7337890.1"/>
    </source>
</evidence>
<comment type="caution">
    <text evidence="2">The sequence shown here is derived from an EMBL/GenBank/DDBJ whole genome shotgun (WGS) entry which is preliminary data.</text>
</comment>
<feature type="chain" id="PRO_5045536036" evidence="1">
    <location>
        <begin position="20"/>
        <end position="292"/>
    </location>
</feature>
<proteinExistence type="predicted"/>